<keyword evidence="1" id="KW-0229">DNA integration</keyword>
<organism evidence="6 7">
    <name type="scientific">Berkelbacteria bacterium GW2011_GWB1_38_5</name>
    <dbReference type="NCBI Taxonomy" id="1618336"/>
    <lineage>
        <taxon>Bacteria</taxon>
        <taxon>Candidatus Berkelbacteria</taxon>
    </lineage>
</organism>
<gene>
    <name evidence="6" type="ORF">US94_C0022G0010</name>
</gene>
<dbReference type="STRING" id="1618336.US94_C0022G0010"/>
<dbReference type="PROSITE" id="PS51900">
    <property type="entry name" value="CB"/>
    <property type="match status" value="1"/>
</dbReference>
<evidence type="ECO:0000256" key="2">
    <source>
        <dbReference type="ARBA" id="ARBA00023125"/>
    </source>
</evidence>
<protein>
    <submittedName>
        <fullName evidence="6">Tyrosine recombinase XerC</fullName>
    </submittedName>
</protein>
<reference evidence="6 7" key="1">
    <citation type="journal article" date="2015" name="Nature">
        <title>rRNA introns, odd ribosomes, and small enigmatic genomes across a large radiation of phyla.</title>
        <authorList>
            <person name="Brown C.T."/>
            <person name="Hug L.A."/>
            <person name="Thomas B.C."/>
            <person name="Sharon I."/>
            <person name="Castelle C.J."/>
            <person name="Singh A."/>
            <person name="Wilkins M.J."/>
            <person name="Williams K.H."/>
            <person name="Banfield J.F."/>
        </authorList>
    </citation>
    <scope>NUCLEOTIDE SEQUENCE [LARGE SCALE GENOMIC DNA]</scope>
</reference>
<dbReference type="InterPro" id="IPR002104">
    <property type="entry name" value="Integrase_catalytic"/>
</dbReference>
<evidence type="ECO:0000313" key="6">
    <source>
        <dbReference type="EMBL" id="KKQ73874.1"/>
    </source>
</evidence>
<dbReference type="GO" id="GO:0003677">
    <property type="term" value="F:DNA binding"/>
    <property type="evidence" value="ECO:0007669"/>
    <property type="project" value="UniProtKB-UniRule"/>
</dbReference>
<feature type="domain" description="Core-binding (CB)" evidence="5">
    <location>
        <begin position="1"/>
        <end position="92"/>
    </location>
</feature>
<feature type="domain" description="Tyr recombinase" evidence="4">
    <location>
        <begin position="112"/>
        <end position="153"/>
    </location>
</feature>
<evidence type="ECO:0000313" key="7">
    <source>
        <dbReference type="Proteomes" id="UP000034498"/>
    </source>
</evidence>
<feature type="non-terminal residue" evidence="6">
    <location>
        <position position="153"/>
    </location>
</feature>
<name>A0A0G0MJG5_9BACT</name>
<dbReference type="Gene3D" id="1.10.150.130">
    <property type="match status" value="1"/>
</dbReference>
<dbReference type="PROSITE" id="PS51898">
    <property type="entry name" value="TYR_RECOMBINASE"/>
    <property type="match status" value="1"/>
</dbReference>
<dbReference type="InterPro" id="IPR044068">
    <property type="entry name" value="CB"/>
</dbReference>
<proteinExistence type="predicted"/>
<evidence type="ECO:0000256" key="1">
    <source>
        <dbReference type="ARBA" id="ARBA00022908"/>
    </source>
</evidence>
<sequence length="153" mass="17635">MTINSLITDFLEYMEIEKGRAIASTKNYDHYLRTFSSFAEKNNIDNPEKIDQTLVKDYRLALNRGKINSNAISKSTQNYYLIALRSFLKFLRKKDISTLSPEKIELAKVSERQITFLDADELDEILKTPDLNTVHGLRDKAILDLLFSTGLRV</sequence>
<evidence type="ECO:0000259" key="4">
    <source>
        <dbReference type="PROSITE" id="PS51898"/>
    </source>
</evidence>
<dbReference type="Proteomes" id="UP000034498">
    <property type="component" value="Unassembled WGS sequence"/>
</dbReference>
<dbReference type="GO" id="GO:0015074">
    <property type="term" value="P:DNA integration"/>
    <property type="evidence" value="ECO:0007669"/>
    <property type="project" value="UniProtKB-KW"/>
</dbReference>
<keyword evidence="2 3" id="KW-0238">DNA-binding</keyword>
<dbReference type="SUPFAM" id="SSF56349">
    <property type="entry name" value="DNA breaking-rejoining enzymes"/>
    <property type="match status" value="1"/>
</dbReference>
<accession>A0A0G0MJG5</accession>
<dbReference type="EMBL" id="LBUX01000022">
    <property type="protein sequence ID" value="KKQ73874.1"/>
    <property type="molecule type" value="Genomic_DNA"/>
</dbReference>
<dbReference type="Pfam" id="PF02899">
    <property type="entry name" value="Phage_int_SAM_1"/>
    <property type="match status" value="1"/>
</dbReference>
<dbReference type="InterPro" id="IPR011010">
    <property type="entry name" value="DNA_brk_join_enz"/>
</dbReference>
<dbReference type="InterPro" id="IPR004107">
    <property type="entry name" value="Integrase_SAM-like_N"/>
</dbReference>
<evidence type="ECO:0000259" key="5">
    <source>
        <dbReference type="PROSITE" id="PS51900"/>
    </source>
</evidence>
<comment type="caution">
    <text evidence="6">The sequence shown here is derived from an EMBL/GenBank/DDBJ whole genome shotgun (WGS) entry which is preliminary data.</text>
</comment>
<evidence type="ECO:0000256" key="3">
    <source>
        <dbReference type="PROSITE-ProRule" id="PRU01248"/>
    </source>
</evidence>
<dbReference type="GO" id="GO:0006310">
    <property type="term" value="P:DNA recombination"/>
    <property type="evidence" value="ECO:0007669"/>
    <property type="project" value="InterPro"/>
</dbReference>
<dbReference type="AlphaFoldDB" id="A0A0G0MJG5"/>
<dbReference type="InterPro" id="IPR010998">
    <property type="entry name" value="Integrase_recombinase_N"/>
</dbReference>